<dbReference type="InterPro" id="IPR008967">
    <property type="entry name" value="p53-like_TF_DNA-bd_sf"/>
</dbReference>
<feature type="region of interest" description="Disordered" evidence="3">
    <location>
        <begin position="485"/>
        <end position="512"/>
    </location>
</feature>
<reference evidence="5 6" key="1">
    <citation type="submission" date="2024-07" db="EMBL/GenBank/DDBJ databases">
        <title>Section-level genome sequencing and comparative genomics of Aspergillus sections Usti and Cavernicolus.</title>
        <authorList>
            <consortium name="Lawrence Berkeley National Laboratory"/>
            <person name="Nybo J.L."/>
            <person name="Vesth T.C."/>
            <person name="Theobald S."/>
            <person name="Frisvad J.C."/>
            <person name="Larsen T.O."/>
            <person name="Kjaerboelling I."/>
            <person name="Rothschild-Mancinelli K."/>
            <person name="Lyhne E.K."/>
            <person name="Kogle M.E."/>
            <person name="Barry K."/>
            <person name="Clum A."/>
            <person name="Na H."/>
            <person name="Ledsgaard L."/>
            <person name="Lin J."/>
            <person name="Lipzen A."/>
            <person name="Kuo A."/>
            <person name="Riley R."/>
            <person name="Mondo S."/>
            <person name="Labutti K."/>
            <person name="Haridas S."/>
            <person name="Pangalinan J."/>
            <person name="Salamov A.A."/>
            <person name="Simmons B.A."/>
            <person name="Magnuson J.K."/>
            <person name="Chen J."/>
            <person name="Drula E."/>
            <person name="Henrissat B."/>
            <person name="Wiebenga A."/>
            <person name="Lubbers R.J."/>
            <person name="Gomes A.C."/>
            <person name="Makela M.R."/>
            <person name="Stajich J."/>
            <person name="Grigoriev I.V."/>
            <person name="Mortensen U.H."/>
            <person name="De Vries R.P."/>
            <person name="Baker S.E."/>
            <person name="Andersen M.R."/>
        </authorList>
    </citation>
    <scope>NUCLEOTIDE SEQUENCE [LARGE SCALE GENOMIC DNA]</scope>
    <source>
        <strain evidence="5 6">CBS 123904</strain>
    </source>
</reference>
<feature type="compositionally biased region" description="Polar residues" evidence="3">
    <location>
        <begin position="501"/>
        <end position="512"/>
    </location>
</feature>
<dbReference type="InterPro" id="IPR052605">
    <property type="entry name" value="Fungal_trans_regulator"/>
</dbReference>
<keyword evidence="1 2" id="KW-0238">DNA-binding</keyword>
<feature type="compositionally biased region" description="Polar residues" evidence="3">
    <location>
        <begin position="225"/>
        <end position="242"/>
    </location>
</feature>
<sequence>MEGFDTMAMPYLASPLSLANIQGSDYLNALPGMDLPDQRSNFDSETFASGDDLTFSHHTLPPETLKRLSGYDDPFTDMVTPFDPVPPPPVEQPADSSIDHNNKLLSFSIPSYPFTLLDYSFRRTSISVSAQLHGMFFLAESPWTTSPTENAPPQQGAELTCYRRNLFQITGSVTLPRGLRYIITDTGDRIPIVAQELTVSATESVEGNSVKIISVPWKTPAANGTPANENLTNNENPTSTSGALPKVEKEPPAIPLDMMAGQDLDTDYATFPIAWKRLQFRVATANNGRRKELQQHFVVRLKVIATLSTGGKIQICEVQSGPVIVRGRSPRNFQSRKDLPLSGSAAASRKNAQASASNINRTSPSDSAGVVSARAKTGGVKSSSSPETSVANPTQASPDWTQVTSHGGAAGLPPTSMPHHSSIYTQSSPEFSRPAEVHRRTSSSVAAPINLSLLDDDSSDLIHFNDHARSLASFSNELASRNLSIDSSGRPAKMRKVSHVAPQTQSRSTSATVPMANSATNFQQQFASSLPFANESADVLYEYFPLGIEDWQGPVDAVYRPHVVHHTNMPQMKFVTARGQSKRYFAAEDVF</sequence>
<dbReference type="Gene3D" id="2.60.40.1390">
    <property type="entry name" value="NDT80 DNA-binding domain"/>
    <property type="match status" value="1"/>
</dbReference>
<dbReference type="InterPro" id="IPR024061">
    <property type="entry name" value="NDT80_DNA-bd_dom"/>
</dbReference>
<accession>A0ABR4IPN4</accession>
<dbReference type="InterPro" id="IPR037141">
    <property type="entry name" value="NDT80_DNA-bd_dom_sf"/>
</dbReference>
<feature type="region of interest" description="Disordered" evidence="3">
    <location>
        <begin position="327"/>
        <end position="433"/>
    </location>
</feature>
<evidence type="ECO:0000259" key="4">
    <source>
        <dbReference type="PROSITE" id="PS51517"/>
    </source>
</evidence>
<comment type="caution">
    <text evidence="5">The sequence shown here is derived from an EMBL/GenBank/DDBJ whole genome shotgun (WGS) entry which is preliminary data.</text>
</comment>
<feature type="compositionally biased region" description="Polar residues" evidence="3">
    <location>
        <begin position="380"/>
        <end position="405"/>
    </location>
</feature>
<dbReference type="Pfam" id="PF05224">
    <property type="entry name" value="NDT80_PhoG"/>
    <property type="match status" value="1"/>
</dbReference>
<gene>
    <name evidence="5" type="ORF">BJY01DRAFT_127250</name>
</gene>
<feature type="compositionally biased region" description="Polar residues" evidence="3">
    <location>
        <begin position="418"/>
        <end position="430"/>
    </location>
</feature>
<keyword evidence="6" id="KW-1185">Reference proteome</keyword>
<dbReference type="PROSITE" id="PS51517">
    <property type="entry name" value="NDT80"/>
    <property type="match status" value="1"/>
</dbReference>
<dbReference type="SUPFAM" id="SSF49417">
    <property type="entry name" value="p53-like transcription factors"/>
    <property type="match status" value="1"/>
</dbReference>
<organism evidence="5 6">
    <name type="scientific">Aspergillus pseudoustus</name>
    <dbReference type="NCBI Taxonomy" id="1810923"/>
    <lineage>
        <taxon>Eukaryota</taxon>
        <taxon>Fungi</taxon>
        <taxon>Dikarya</taxon>
        <taxon>Ascomycota</taxon>
        <taxon>Pezizomycotina</taxon>
        <taxon>Eurotiomycetes</taxon>
        <taxon>Eurotiomycetidae</taxon>
        <taxon>Eurotiales</taxon>
        <taxon>Aspergillaceae</taxon>
        <taxon>Aspergillus</taxon>
        <taxon>Aspergillus subgen. Nidulantes</taxon>
    </lineage>
</organism>
<protein>
    <recommendedName>
        <fullName evidence="4">NDT80 domain-containing protein</fullName>
    </recommendedName>
</protein>
<evidence type="ECO:0000256" key="1">
    <source>
        <dbReference type="ARBA" id="ARBA00023125"/>
    </source>
</evidence>
<feature type="region of interest" description="Disordered" evidence="3">
    <location>
        <begin position="223"/>
        <end position="246"/>
    </location>
</feature>
<dbReference type="EMBL" id="JBFXLU010000348">
    <property type="protein sequence ID" value="KAL2828867.1"/>
    <property type="molecule type" value="Genomic_DNA"/>
</dbReference>
<evidence type="ECO:0000256" key="3">
    <source>
        <dbReference type="SAM" id="MobiDB-lite"/>
    </source>
</evidence>
<feature type="domain" description="NDT80" evidence="4">
    <location>
        <begin position="84"/>
        <end position="337"/>
    </location>
</feature>
<dbReference type="PANTHER" id="PTHR35144:SF1">
    <property type="entry name" value="PROTEIN PACG"/>
    <property type="match status" value="1"/>
</dbReference>
<evidence type="ECO:0000313" key="5">
    <source>
        <dbReference type="EMBL" id="KAL2828867.1"/>
    </source>
</evidence>
<name>A0ABR4IPN4_9EURO</name>
<feature type="compositionally biased region" description="Low complexity" evidence="3">
    <location>
        <begin position="344"/>
        <end position="357"/>
    </location>
</feature>
<proteinExistence type="predicted"/>
<feature type="DNA-binding region" description="NDT80" evidence="2">
    <location>
        <begin position="84"/>
        <end position="337"/>
    </location>
</feature>
<dbReference type="PANTHER" id="PTHR35144">
    <property type="entry name" value="MEIOSIS-SPECIFIC TRANSCRIPTION FACTOR NDT80"/>
    <property type="match status" value="1"/>
</dbReference>
<evidence type="ECO:0000256" key="2">
    <source>
        <dbReference type="PROSITE-ProRule" id="PRU00850"/>
    </source>
</evidence>
<dbReference type="Proteomes" id="UP001610446">
    <property type="component" value="Unassembled WGS sequence"/>
</dbReference>
<evidence type="ECO:0000313" key="6">
    <source>
        <dbReference type="Proteomes" id="UP001610446"/>
    </source>
</evidence>